<protein>
    <submittedName>
        <fullName evidence="2">Uncharacterized protein</fullName>
    </submittedName>
</protein>
<keyword evidence="1" id="KW-0732">Signal</keyword>
<sequence>MLVGVVTLATMVGTTTFASAAPVLLASGNTSKLEVSMLVGGFDSKVAEANGYEIRTSESGTQYSVKKGTLRGSSDDMTAQNQVAGNCGVSFLYINGRGGNAIDMKTGFAVRDAVSDFTWTVTLNDQGGQTKHDFLGHYDADGYVEKNRIVGGLTRGSANAYVIAFANFAILVDGTVCFSGGPADVTTIF</sequence>
<evidence type="ECO:0000256" key="1">
    <source>
        <dbReference type="SAM" id="SignalP"/>
    </source>
</evidence>
<accession>A0ABV8C903</accession>
<organism evidence="2 3">
    <name type="scientific">Lentzea rhizosphaerae</name>
    <dbReference type="NCBI Taxonomy" id="2041025"/>
    <lineage>
        <taxon>Bacteria</taxon>
        <taxon>Bacillati</taxon>
        <taxon>Actinomycetota</taxon>
        <taxon>Actinomycetes</taxon>
        <taxon>Pseudonocardiales</taxon>
        <taxon>Pseudonocardiaceae</taxon>
        <taxon>Lentzea</taxon>
    </lineage>
</organism>
<evidence type="ECO:0000313" key="2">
    <source>
        <dbReference type="EMBL" id="MFC3898475.1"/>
    </source>
</evidence>
<gene>
    <name evidence="2" type="ORF">ACFOWZ_44005</name>
</gene>
<keyword evidence="3" id="KW-1185">Reference proteome</keyword>
<proteinExistence type="predicted"/>
<reference evidence="3" key="1">
    <citation type="journal article" date="2019" name="Int. J. Syst. Evol. Microbiol.">
        <title>The Global Catalogue of Microorganisms (GCM) 10K type strain sequencing project: providing services to taxonomists for standard genome sequencing and annotation.</title>
        <authorList>
            <consortium name="The Broad Institute Genomics Platform"/>
            <consortium name="The Broad Institute Genome Sequencing Center for Infectious Disease"/>
            <person name="Wu L."/>
            <person name="Ma J."/>
        </authorList>
    </citation>
    <scope>NUCLEOTIDE SEQUENCE [LARGE SCALE GENOMIC DNA]</scope>
    <source>
        <strain evidence="3">CGMCC 4.7405</strain>
    </source>
</reference>
<evidence type="ECO:0000313" key="3">
    <source>
        <dbReference type="Proteomes" id="UP001595690"/>
    </source>
</evidence>
<dbReference type="RefSeq" id="WP_382380015.1">
    <property type="nucleotide sequence ID" value="NZ_JBHRZI010000055.1"/>
</dbReference>
<comment type="caution">
    <text evidence="2">The sequence shown here is derived from an EMBL/GenBank/DDBJ whole genome shotgun (WGS) entry which is preliminary data.</text>
</comment>
<feature type="signal peptide" evidence="1">
    <location>
        <begin position="1"/>
        <end position="20"/>
    </location>
</feature>
<dbReference type="Proteomes" id="UP001595690">
    <property type="component" value="Unassembled WGS sequence"/>
</dbReference>
<feature type="chain" id="PRO_5046480344" evidence="1">
    <location>
        <begin position="21"/>
        <end position="189"/>
    </location>
</feature>
<dbReference type="EMBL" id="JBHRZI010000055">
    <property type="protein sequence ID" value="MFC3898475.1"/>
    <property type="molecule type" value="Genomic_DNA"/>
</dbReference>
<name>A0ABV8C903_9PSEU</name>